<keyword evidence="1" id="KW-0472">Membrane</keyword>
<organism evidence="2 3">
    <name type="scientific">Glycomyces mayteni</name>
    <dbReference type="NCBI Taxonomy" id="543887"/>
    <lineage>
        <taxon>Bacteria</taxon>
        <taxon>Bacillati</taxon>
        <taxon>Actinomycetota</taxon>
        <taxon>Actinomycetes</taxon>
        <taxon>Glycomycetales</taxon>
        <taxon>Glycomycetaceae</taxon>
        <taxon>Glycomyces</taxon>
    </lineage>
</organism>
<keyword evidence="1" id="KW-1133">Transmembrane helix</keyword>
<keyword evidence="3" id="KW-1185">Reference proteome</keyword>
<reference evidence="3" key="1">
    <citation type="journal article" date="2019" name="Int. J. Syst. Evol. Microbiol.">
        <title>The Global Catalogue of Microorganisms (GCM) 10K type strain sequencing project: providing services to taxonomists for standard genome sequencing and annotation.</title>
        <authorList>
            <consortium name="The Broad Institute Genomics Platform"/>
            <consortium name="The Broad Institute Genome Sequencing Center for Infectious Disease"/>
            <person name="Wu L."/>
            <person name="Ma J."/>
        </authorList>
    </citation>
    <scope>NUCLEOTIDE SEQUENCE [LARGE SCALE GENOMIC DNA]</scope>
    <source>
        <strain evidence="3">KACC 12634</strain>
    </source>
</reference>
<dbReference type="EMBL" id="JBHSYS010000001">
    <property type="protein sequence ID" value="MFC6955736.1"/>
    <property type="molecule type" value="Genomic_DNA"/>
</dbReference>
<sequence>MDTTSGGAMDDFRTAPPRTALSHDKIVNRSLWAGFAGGAILNAFLHVVGLGLLAIPFGILALASGIGLVLRAVVRPRHR</sequence>
<gene>
    <name evidence="2" type="ORF">ACFQS3_00865</name>
</gene>
<evidence type="ECO:0000256" key="1">
    <source>
        <dbReference type="SAM" id="Phobius"/>
    </source>
</evidence>
<comment type="caution">
    <text evidence="2">The sequence shown here is derived from an EMBL/GenBank/DDBJ whole genome shotgun (WGS) entry which is preliminary data.</text>
</comment>
<protein>
    <submittedName>
        <fullName evidence="2">Uncharacterized protein</fullName>
    </submittedName>
</protein>
<feature type="transmembrane region" description="Helical" evidence="1">
    <location>
        <begin position="31"/>
        <end position="48"/>
    </location>
</feature>
<name>A0ABW2D0F3_9ACTN</name>
<dbReference type="Proteomes" id="UP001596470">
    <property type="component" value="Unassembled WGS sequence"/>
</dbReference>
<keyword evidence="1" id="KW-0812">Transmembrane</keyword>
<evidence type="ECO:0000313" key="2">
    <source>
        <dbReference type="EMBL" id="MFC6955736.1"/>
    </source>
</evidence>
<accession>A0ABW2D0F3</accession>
<proteinExistence type="predicted"/>
<feature type="transmembrane region" description="Helical" evidence="1">
    <location>
        <begin position="54"/>
        <end position="74"/>
    </location>
</feature>
<dbReference type="RefSeq" id="WP_382352518.1">
    <property type="nucleotide sequence ID" value="NZ_JBHMBP010000004.1"/>
</dbReference>
<evidence type="ECO:0000313" key="3">
    <source>
        <dbReference type="Proteomes" id="UP001596470"/>
    </source>
</evidence>